<sequence length="85" mass="9939">MNISRLEQRVLHVLAQGGFIRHHRSDNGRIIEILCFTRNGHVLADCTLDVFLKLRRKRLISSRASNPYQISEKGRRSVRSQQDNR</sequence>
<proteinExistence type="inferred from homology"/>
<evidence type="ECO:0000256" key="1">
    <source>
        <dbReference type="HAMAP-Rule" id="MF_00827"/>
    </source>
</evidence>
<dbReference type="AlphaFoldDB" id="A0AAE5AZB9"/>
<dbReference type="Proteomes" id="UP000436692">
    <property type="component" value="Unassembled WGS sequence"/>
</dbReference>
<reference evidence="3 4" key="1">
    <citation type="submission" date="2019-12" db="EMBL/GenBank/DDBJ databases">
        <title>Whole-genome sequencing of Allorhizobium vitis.</title>
        <authorList>
            <person name="Gan H.M."/>
            <person name="Szegedi E."/>
            <person name="Burr T."/>
            <person name="Savka M.A."/>
        </authorList>
    </citation>
    <scope>NUCLEOTIDE SEQUENCE [LARGE SCALE GENOMIC DNA]</scope>
    <source>
        <strain evidence="3 4">CG989</strain>
    </source>
</reference>
<dbReference type="HAMAP" id="MF_00827">
    <property type="entry name" value="UPF0386"/>
    <property type="match status" value="1"/>
</dbReference>
<gene>
    <name evidence="3" type="ORF">GOZ95_27125</name>
</gene>
<comment type="similarity">
    <text evidence="1">Belongs to the UPF0386 family.</text>
</comment>
<dbReference type="Pfam" id="PF09857">
    <property type="entry name" value="YjhX_toxin"/>
    <property type="match status" value="1"/>
</dbReference>
<dbReference type="NCBIfam" id="NF010240">
    <property type="entry name" value="PRK13687.1"/>
    <property type="match status" value="1"/>
</dbReference>
<name>A0AAE5AZB9_AGRVI</name>
<dbReference type="RefSeq" id="WP_156551617.1">
    <property type="nucleotide sequence ID" value="NZ_JABAEJ010000038.1"/>
</dbReference>
<accession>A0AAE5AZB9</accession>
<dbReference type="EMBL" id="WPHM01000037">
    <property type="protein sequence ID" value="MUZ61087.1"/>
    <property type="molecule type" value="Genomic_DNA"/>
</dbReference>
<comment type="caution">
    <text evidence="3">The sequence shown here is derived from an EMBL/GenBank/DDBJ whole genome shotgun (WGS) entry which is preliminary data.</text>
</comment>
<evidence type="ECO:0000313" key="4">
    <source>
        <dbReference type="Proteomes" id="UP000436692"/>
    </source>
</evidence>
<feature type="region of interest" description="Disordered" evidence="2">
    <location>
        <begin position="65"/>
        <end position="85"/>
    </location>
</feature>
<protein>
    <recommendedName>
        <fullName evidence="1">UPF0386 protein GOZ95_27125</fullName>
    </recommendedName>
</protein>
<dbReference type="InterPro" id="IPR018654">
    <property type="entry name" value="YjhX_toxin"/>
</dbReference>
<evidence type="ECO:0000256" key="2">
    <source>
        <dbReference type="SAM" id="MobiDB-lite"/>
    </source>
</evidence>
<organism evidence="3 4">
    <name type="scientific">Agrobacterium vitis</name>
    <name type="common">Rhizobium vitis</name>
    <dbReference type="NCBI Taxonomy" id="373"/>
    <lineage>
        <taxon>Bacteria</taxon>
        <taxon>Pseudomonadati</taxon>
        <taxon>Pseudomonadota</taxon>
        <taxon>Alphaproteobacteria</taxon>
        <taxon>Hyphomicrobiales</taxon>
        <taxon>Rhizobiaceae</taxon>
        <taxon>Rhizobium/Agrobacterium group</taxon>
        <taxon>Agrobacterium</taxon>
    </lineage>
</organism>
<evidence type="ECO:0000313" key="3">
    <source>
        <dbReference type="EMBL" id="MUZ61087.1"/>
    </source>
</evidence>